<dbReference type="PANTHER" id="PTHR12526:SF637">
    <property type="entry name" value="GLYCOSYLTRANSFERASE EPSF-RELATED"/>
    <property type="match status" value="1"/>
</dbReference>
<dbReference type="Proteomes" id="UP000199339">
    <property type="component" value="Unassembled WGS sequence"/>
</dbReference>
<dbReference type="Pfam" id="PF00534">
    <property type="entry name" value="Glycos_transf_1"/>
    <property type="match status" value="1"/>
</dbReference>
<dbReference type="Gene3D" id="3.40.50.2000">
    <property type="entry name" value="Glycogen Phosphorylase B"/>
    <property type="match status" value="1"/>
</dbReference>
<evidence type="ECO:0000313" key="3">
    <source>
        <dbReference type="Proteomes" id="UP000199339"/>
    </source>
</evidence>
<dbReference type="GO" id="GO:1901135">
    <property type="term" value="P:carbohydrate derivative metabolic process"/>
    <property type="evidence" value="ECO:0007669"/>
    <property type="project" value="UniProtKB-ARBA"/>
</dbReference>
<gene>
    <name evidence="2" type="ORF">SAMN04487961_0929</name>
</gene>
<dbReference type="PANTHER" id="PTHR12526">
    <property type="entry name" value="GLYCOSYLTRANSFERASE"/>
    <property type="match status" value="1"/>
</dbReference>
<organism evidence="2 3">
    <name type="scientific">Marinobacter pelagius</name>
    <dbReference type="NCBI Taxonomy" id="379482"/>
    <lineage>
        <taxon>Bacteria</taxon>
        <taxon>Pseudomonadati</taxon>
        <taxon>Pseudomonadota</taxon>
        <taxon>Gammaproteobacteria</taxon>
        <taxon>Pseudomonadales</taxon>
        <taxon>Marinobacteraceae</taxon>
        <taxon>Marinobacter</taxon>
    </lineage>
</organism>
<evidence type="ECO:0000313" key="2">
    <source>
        <dbReference type="EMBL" id="SFM69955.1"/>
    </source>
</evidence>
<keyword evidence="2" id="KW-0808">Transferase</keyword>
<sequence length="366" mass="41294">MQGLAFQQRKGSAFYNLFQQLDESDNLSGIVDVGIPRWLRRALRLKNGALDRVRWNAKDQLDPVRFNLMSRRAVRGLECFEGDFNALLQIGSNLDLNSFHQPRAIPAFSFHDNNVYAYVRSLPKGLLPAERIQRAIDFEKRVYDGLSGIFTMSRTLARSFVEDFGLSEDKVHYAGFGSPFAAKSLEGKDYDQQRILFVASHSFERKGGVVLLEAFRQVKKQFPRARLVMVGKEWNIDENGVEVHGFLNKGDPDDLEKYRELFKNASLFVMPSYTEAFGEVFIEAMSHGVPCIGANSGVMPEIVRDNHAGTVVGAGNHTELAETILSYLSNPTALREMGEAGQRAVENEYNWQNVTGRINGVIERYI</sequence>
<protein>
    <submittedName>
        <fullName evidence="2">Glycosyltransferase involved in cell wall bisynthesis</fullName>
    </submittedName>
</protein>
<accession>A0A1I4SZX4</accession>
<evidence type="ECO:0000259" key="1">
    <source>
        <dbReference type="Pfam" id="PF00534"/>
    </source>
</evidence>
<dbReference type="GO" id="GO:0016757">
    <property type="term" value="F:glycosyltransferase activity"/>
    <property type="evidence" value="ECO:0007669"/>
    <property type="project" value="InterPro"/>
</dbReference>
<feature type="domain" description="Glycosyl transferase family 1" evidence="1">
    <location>
        <begin position="191"/>
        <end position="342"/>
    </location>
</feature>
<dbReference type="CDD" id="cd03801">
    <property type="entry name" value="GT4_PimA-like"/>
    <property type="match status" value="1"/>
</dbReference>
<proteinExistence type="predicted"/>
<name>A0A1I4SZX4_9GAMM</name>
<dbReference type="AlphaFoldDB" id="A0A1I4SZX4"/>
<dbReference type="SUPFAM" id="SSF53756">
    <property type="entry name" value="UDP-Glycosyltransferase/glycogen phosphorylase"/>
    <property type="match status" value="1"/>
</dbReference>
<keyword evidence="3" id="KW-1185">Reference proteome</keyword>
<dbReference type="InterPro" id="IPR001296">
    <property type="entry name" value="Glyco_trans_1"/>
</dbReference>
<dbReference type="EMBL" id="FOUR01000002">
    <property type="protein sequence ID" value="SFM69955.1"/>
    <property type="molecule type" value="Genomic_DNA"/>
</dbReference>
<reference evidence="3" key="1">
    <citation type="submission" date="2016-10" db="EMBL/GenBank/DDBJ databases">
        <authorList>
            <person name="Varghese N."/>
            <person name="Submissions S."/>
        </authorList>
    </citation>
    <scope>NUCLEOTIDE SEQUENCE [LARGE SCALE GENOMIC DNA]</scope>
    <source>
        <strain evidence="3">CGMCC 1.6775</strain>
    </source>
</reference>